<dbReference type="InterPro" id="IPR050397">
    <property type="entry name" value="Env_Response_Regulators"/>
</dbReference>
<accession>A0A4Q0VF66</accession>
<dbReference type="Proteomes" id="UP000290921">
    <property type="component" value="Unassembled WGS sequence"/>
</dbReference>
<evidence type="ECO:0000256" key="2">
    <source>
        <dbReference type="ARBA" id="ARBA00023125"/>
    </source>
</evidence>
<comment type="caution">
    <text evidence="6">The sequence shown here is derived from an EMBL/GenBank/DDBJ whole genome shotgun (WGS) entry which is preliminary data.</text>
</comment>
<dbReference type="Gene3D" id="2.60.120.10">
    <property type="entry name" value="Jelly Rolls"/>
    <property type="match status" value="1"/>
</dbReference>
<dbReference type="SUPFAM" id="SSF51206">
    <property type="entry name" value="cAMP-binding domain-like"/>
    <property type="match status" value="1"/>
</dbReference>
<dbReference type="SMART" id="SM00100">
    <property type="entry name" value="cNMP"/>
    <property type="match status" value="1"/>
</dbReference>
<evidence type="ECO:0000256" key="3">
    <source>
        <dbReference type="ARBA" id="ARBA00023163"/>
    </source>
</evidence>
<keyword evidence="2" id="KW-0238">DNA-binding</keyword>
<dbReference type="InterPro" id="IPR036390">
    <property type="entry name" value="WH_DNA-bd_sf"/>
</dbReference>
<dbReference type="SUPFAM" id="SSF46785">
    <property type="entry name" value="Winged helix' DNA-binding domain"/>
    <property type="match status" value="1"/>
</dbReference>
<dbReference type="InterPro" id="IPR018490">
    <property type="entry name" value="cNMP-bd_dom_sf"/>
</dbReference>
<evidence type="ECO:0000313" key="7">
    <source>
        <dbReference type="Proteomes" id="UP000290921"/>
    </source>
</evidence>
<gene>
    <name evidence="6" type="ORF">DP130_03370</name>
</gene>
<dbReference type="Pfam" id="PF13545">
    <property type="entry name" value="HTH_Crp_2"/>
    <property type="match status" value="1"/>
</dbReference>
<dbReference type="GO" id="GO:0005829">
    <property type="term" value="C:cytosol"/>
    <property type="evidence" value="ECO:0007669"/>
    <property type="project" value="TreeGrafter"/>
</dbReference>
<evidence type="ECO:0000313" key="6">
    <source>
        <dbReference type="EMBL" id="RXI50029.1"/>
    </source>
</evidence>
<dbReference type="AlphaFoldDB" id="A0A4Q0VF66"/>
<dbReference type="PANTHER" id="PTHR24567">
    <property type="entry name" value="CRP FAMILY TRANSCRIPTIONAL REGULATORY PROTEIN"/>
    <property type="match status" value="1"/>
</dbReference>
<dbReference type="PROSITE" id="PS51063">
    <property type="entry name" value="HTH_CRP_2"/>
    <property type="match status" value="1"/>
</dbReference>
<protein>
    <submittedName>
        <fullName evidence="6">Crp/Fnr family transcriptional regulator</fullName>
    </submittedName>
</protein>
<dbReference type="InterPro" id="IPR012318">
    <property type="entry name" value="HTH_CRP"/>
</dbReference>
<dbReference type="Pfam" id="PF00027">
    <property type="entry name" value="cNMP_binding"/>
    <property type="match status" value="1"/>
</dbReference>
<dbReference type="PROSITE" id="PS50042">
    <property type="entry name" value="CNMP_BINDING_3"/>
    <property type="match status" value="1"/>
</dbReference>
<feature type="domain" description="HTH crp-type" evidence="5">
    <location>
        <begin position="154"/>
        <end position="222"/>
    </location>
</feature>
<dbReference type="PANTHER" id="PTHR24567:SF58">
    <property type="entry name" value="CYCLIC AMP-BINDING REGULATORY PROTEIN"/>
    <property type="match status" value="1"/>
</dbReference>
<dbReference type="RefSeq" id="WP_129029916.1">
    <property type="nucleotide sequence ID" value="NZ_QMAP01000002.1"/>
</dbReference>
<dbReference type="InterPro" id="IPR014710">
    <property type="entry name" value="RmlC-like_jellyroll"/>
</dbReference>
<dbReference type="GO" id="GO:0003677">
    <property type="term" value="F:DNA binding"/>
    <property type="evidence" value="ECO:0007669"/>
    <property type="project" value="UniProtKB-KW"/>
</dbReference>
<feature type="domain" description="Cyclic nucleotide-binding" evidence="4">
    <location>
        <begin position="17"/>
        <end position="122"/>
    </location>
</feature>
<dbReference type="CDD" id="cd00038">
    <property type="entry name" value="CAP_ED"/>
    <property type="match status" value="1"/>
</dbReference>
<keyword evidence="3" id="KW-0804">Transcription</keyword>
<proteinExistence type="predicted"/>
<reference evidence="6 7" key="1">
    <citation type="submission" date="2018-06" db="EMBL/GenBank/DDBJ databases">
        <title>Genome conservation of Clostridium tetani.</title>
        <authorList>
            <person name="Bruggemann H."/>
            <person name="Popoff M.R."/>
        </authorList>
    </citation>
    <scope>NUCLEOTIDE SEQUENCE [LARGE SCALE GENOMIC DNA]</scope>
    <source>
        <strain evidence="6 7">2017.061</strain>
    </source>
</reference>
<evidence type="ECO:0000259" key="4">
    <source>
        <dbReference type="PROSITE" id="PS50042"/>
    </source>
</evidence>
<name>A0A4Q0VF66_CLOTA</name>
<dbReference type="InterPro" id="IPR000595">
    <property type="entry name" value="cNMP-bd_dom"/>
</dbReference>
<keyword evidence="1" id="KW-0805">Transcription regulation</keyword>
<evidence type="ECO:0000256" key="1">
    <source>
        <dbReference type="ARBA" id="ARBA00023015"/>
    </source>
</evidence>
<sequence length="229" mass="26402">MDKNKEIKIEVLKNSIVFKNIEEKDIIKILDSINYTIKFFHREENIAIEEDPCQSLGIIISGNVEIQKIFASGKVITIDRLKQGNIFGEVIIFSNMRKYPATITAVQEASIMFISKEEILKLCSLNSKFLNNFMGLLSNKILMLNKKVKNLSYNSIRQKVSSYLLQEYEKRGNLILKLNISRKEMAELLGVPRPSLSREMIKMKEEGLIDFNKNIIKILDEEALEDILI</sequence>
<dbReference type="GO" id="GO:0003700">
    <property type="term" value="F:DNA-binding transcription factor activity"/>
    <property type="evidence" value="ECO:0007669"/>
    <property type="project" value="TreeGrafter"/>
</dbReference>
<organism evidence="6 7">
    <name type="scientific">Clostridium tetani</name>
    <dbReference type="NCBI Taxonomy" id="1513"/>
    <lineage>
        <taxon>Bacteria</taxon>
        <taxon>Bacillati</taxon>
        <taxon>Bacillota</taxon>
        <taxon>Clostridia</taxon>
        <taxon>Eubacteriales</taxon>
        <taxon>Clostridiaceae</taxon>
        <taxon>Clostridium</taxon>
    </lineage>
</organism>
<dbReference type="EMBL" id="QMAP01000002">
    <property type="protein sequence ID" value="RXI50029.1"/>
    <property type="molecule type" value="Genomic_DNA"/>
</dbReference>
<evidence type="ECO:0000259" key="5">
    <source>
        <dbReference type="PROSITE" id="PS51063"/>
    </source>
</evidence>